<protein>
    <recommendedName>
        <fullName evidence="5">EF-hand domain-containing protein</fullName>
    </recommendedName>
</protein>
<evidence type="ECO:0000256" key="3">
    <source>
        <dbReference type="ARBA" id="ARBA00022837"/>
    </source>
</evidence>
<evidence type="ECO:0000256" key="1">
    <source>
        <dbReference type="ARBA" id="ARBA00022723"/>
    </source>
</evidence>
<dbReference type="FunFam" id="1.10.238.230:FF:000002">
    <property type="entry name" value="Serine/threonine protein phosphatase 2A regulatory subunit B''alpha"/>
    <property type="match status" value="1"/>
</dbReference>
<evidence type="ECO:0000313" key="6">
    <source>
        <dbReference type="EMBL" id="KDP23720.1"/>
    </source>
</evidence>
<dbReference type="InterPro" id="IPR041534">
    <property type="entry name" value="EF-hand_13"/>
</dbReference>
<dbReference type="STRING" id="180498.A0A067JUS8"/>
<dbReference type="EMBL" id="KK915213">
    <property type="protein sequence ID" value="KDP23720.1"/>
    <property type="molecule type" value="Genomic_DNA"/>
</dbReference>
<reference evidence="6 7" key="1">
    <citation type="journal article" date="2014" name="PLoS ONE">
        <title>Global Analysis of Gene Expression Profiles in Physic Nut (Jatropha curcas L.) Seedlings Exposed to Salt Stress.</title>
        <authorList>
            <person name="Zhang L."/>
            <person name="Zhang C."/>
            <person name="Wu P."/>
            <person name="Chen Y."/>
            <person name="Li M."/>
            <person name="Jiang H."/>
            <person name="Wu G."/>
        </authorList>
    </citation>
    <scope>NUCLEOTIDE SEQUENCE [LARGE SCALE GENOMIC DNA]</scope>
    <source>
        <strain evidence="7">cv. GZQX0401</strain>
        <tissue evidence="6">Young leaves</tissue>
    </source>
</reference>
<dbReference type="InterPro" id="IPR018247">
    <property type="entry name" value="EF_Hand_1_Ca_BS"/>
</dbReference>
<dbReference type="Gene3D" id="1.10.238.230">
    <property type="match status" value="1"/>
</dbReference>
<dbReference type="FunFam" id="1.10.238.10:FF:000067">
    <property type="entry name" value="serine/threonine protein phosphatase 2A regulatory subunit B''beta-like"/>
    <property type="match status" value="1"/>
</dbReference>
<evidence type="ECO:0000259" key="5">
    <source>
        <dbReference type="PROSITE" id="PS50222"/>
    </source>
</evidence>
<dbReference type="PROSITE" id="PS00018">
    <property type="entry name" value="EF_HAND_1"/>
    <property type="match status" value="1"/>
</dbReference>
<dbReference type="GO" id="GO:0005509">
    <property type="term" value="F:calcium ion binding"/>
    <property type="evidence" value="ECO:0007669"/>
    <property type="project" value="InterPro"/>
</dbReference>
<accession>A0A067JUS8</accession>
<dbReference type="GO" id="GO:0000159">
    <property type="term" value="C:protein phosphatase type 2A complex"/>
    <property type="evidence" value="ECO:0007669"/>
    <property type="project" value="TreeGrafter"/>
</dbReference>
<dbReference type="PANTHER" id="PTHR14095">
    <property type="entry name" value="PHOSPHATASE 2A REGULATORY SUBUNIT-RELATED"/>
    <property type="match status" value="1"/>
</dbReference>
<dbReference type="FunFam" id="1.10.238.220:FF:000003">
    <property type="entry name" value="Phosphoprotein phosphatase 2A regulatory subunit"/>
    <property type="match status" value="1"/>
</dbReference>
<dbReference type="Pfam" id="PF13499">
    <property type="entry name" value="EF-hand_7"/>
    <property type="match status" value="1"/>
</dbReference>
<dbReference type="PANTHER" id="PTHR14095:SF0">
    <property type="entry name" value="MIP22305P"/>
    <property type="match status" value="1"/>
</dbReference>
<evidence type="ECO:0000256" key="2">
    <source>
        <dbReference type="ARBA" id="ARBA00022737"/>
    </source>
</evidence>
<organism evidence="6 7">
    <name type="scientific">Jatropha curcas</name>
    <name type="common">Barbados nut</name>
    <dbReference type="NCBI Taxonomy" id="180498"/>
    <lineage>
        <taxon>Eukaryota</taxon>
        <taxon>Viridiplantae</taxon>
        <taxon>Streptophyta</taxon>
        <taxon>Embryophyta</taxon>
        <taxon>Tracheophyta</taxon>
        <taxon>Spermatophyta</taxon>
        <taxon>Magnoliopsida</taxon>
        <taxon>eudicotyledons</taxon>
        <taxon>Gunneridae</taxon>
        <taxon>Pentapetalae</taxon>
        <taxon>rosids</taxon>
        <taxon>fabids</taxon>
        <taxon>Malpighiales</taxon>
        <taxon>Euphorbiaceae</taxon>
        <taxon>Crotonoideae</taxon>
        <taxon>Jatropheae</taxon>
        <taxon>Jatropha</taxon>
    </lineage>
</organism>
<name>A0A067JUS8_JATCU</name>
<dbReference type="OrthoDB" id="5586at2759"/>
<dbReference type="InterPro" id="IPR011992">
    <property type="entry name" value="EF-hand-dom_pair"/>
</dbReference>
<dbReference type="AlphaFoldDB" id="A0A067JUS8"/>
<keyword evidence="2" id="KW-0677">Repeat</keyword>
<evidence type="ECO:0000256" key="4">
    <source>
        <dbReference type="SAM" id="MobiDB-lite"/>
    </source>
</evidence>
<dbReference type="Pfam" id="PF17958">
    <property type="entry name" value="EF-hand_13"/>
    <property type="match status" value="1"/>
</dbReference>
<dbReference type="KEGG" id="jcu:105647748"/>
<evidence type="ECO:0000313" key="7">
    <source>
        <dbReference type="Proteomes" id="UP000027138"/>
    </source>
</evidence>
<feature type="region of interest" description="Disordered" evidence="4">
    <location>
        <begin position="63"/>
        <end position="120"/>
    </location>
</feature>
<dbReference type="GO" id="GO:0019888">
    <property type="term" value="F:protein phosphatase regulator activity"/>
    <property type="evidence" value="ECO:0007669"/>
    <property type="project" value="TreeGrafter"/>
</dbReference>
<feature type="compositionally biased region" description="Polar residues" evidence="4">
    <location>
        <begin position="97"/>
        <end position="106"/>
    </location>
</feature>
<dbReference type="Gene3D" id="1.10.238.10">
    <property type="entry name" value="EF-hand"/>
    <property type="match status" value="1"/>
</dbReference>
<keyword evidence="1" id="KW-0479">Metal-binding</keyword>
<sequence>MDTSPVAVADVTMLDAELLQLPEVAPLAFKSYPDFAQKLFEQWLALPDANRLVTSLLNDAKAGAPLNVSGNSSNATTTTSSSLPSMFPGGSTPPLSPRSTSGSPRITKQRAGPSNLGSPLKVVSEPIKELIPQFYFQNGRPPPNELKEQCLFRINHFFYGRTDGLQIHEFKSVTKEICKLPSFFSSTLFRRIDVNATGFVTRDAFVNYWLNGNMLTMDMATQIFKILKQPDLKYLIQEDFKPVLRELLATHPGLEFLQSTPEFQERYAETVIYRIFYSINRSGNGHLTLRELKRGNLIDAMQHADEEEDINKVLRYFSYEHFYVIYCKFWELDTDHDFLIDKENLIRYGNHALTYRIVDRIFSQVPRKFTSKVEGKMGYEDFVYFILSEEDKSSEPSLEYWFKCIDLDGNGVLTCNEMQFFYEEQLHRMECMAQEPVLFEDILCQIIDMIGPENESYITLRDLKGCRLSGSVFNILFNLNKFMAFETRDPFLIRQERENPTLTEWDRFAHREYIRLSMEEDVEDASNGSAEVWDESLEAPF</sequence>
<gene>
    <name evidence="6" type="ORF">JCGZ_23553</name>
</gene>
<dbReference type="InterPro" id="IPR002048">
    <property type="entry name" value="EF_hand_dom"/>
</dbReference>
<keyword evidence="3" id="KW-0106">Calcium</keyword>
<dbReference type="Proteomes" id="UP000027138">
    <property type="component" value="Unassembled WGS sequence"/>
</dbReference>
<feature type="compositionally biased region" description="Low complexity" evidence="4">
    <location>
        <begin position="67"/>
        <end position="85"/>
    </location>
</feature>
<dbReference type="SUPFAM" id="SSF47473">
    <property type="entry name" value="EF-hand"/>
    <property type="match status" value="2"/>
</dbReference>
<dbReference type="Gene3D" id="1.10.238.220">
    <property type="match status" value="1"/>
</dbReference>
<proteinExistence type="predicted"/>
<feature type="domain" description="EF-hand" evidence="5">
    <location>
        <begin position="393"/>
        <end position="428"/>
    </location>
</feature>
<dbReference type="PROSITE" id="PS50222">
    <property type="entry name" value="EF_HAND_2"/>
    <property type="match status" value="1"/>
</dbReference>
<keyword evidence="7" id="KW-1185">Reference proteome</keyword>
<dbReference type="CDD" id="cd21504">
    <property type="entry name" value="PPP2R3A_B-like"/>
    <property type="match status" value="1"/>
</dbReference>